<keyword evidence="2" id="KW-0813">Transport</keyword>
<accession>G2E7Q9</accession>
<dbReference type="PATRIC" id="fig|765913.3.peg.4397"/>
<keyword evidence="7" id="KW-1185">Reference proteome</keyword>
<evidence type="ECO:0000256" key="2">
    <source>
        <dbReference type="ARBA" id="ARBA00022448"/>
    </source>
</evidence>
<sequence length="417" mass="45919">MIRAEHVSKHFRLYRKPSDRLKEILLRRSYHSVHQALEDISFQVDDGQTLGIIGQNGAGKSTLLKILTGVLLPDSGRVRVSGRITGLLELGTGFNLEMSGIENIRANAMLLGMGADQIASRREAIIDFAELGEFIHEPLKTYSSGMIMRLAFAIAIHADPSCFVVDEALSVGDAYFQQKCMRAIQDFRARGGSILFVSHDMSAVKALCDHALLLEGGRIIDQGLPKDVVDHYHAMFLHRSHQGDVPVVIQRPTEHAAPRSQNSAPLAGTGEVELVKLEMLNAQGQVVEHVTSEAPLTIVAHLLAHRDLDQPHYGIGIRNRFGHSVFETNTYCMGQTPAALTAGETVRVEWRVVANLIKGDYSMTVGVGNRPYGTGSFDEILFFSHDLAMLKVEVDPDAIRYDGYFNMHPDVSIQTVG</sequence>
<dbReference type="EMBL" id="AFWT01000055">
    <property type="protein sequence ID" value="EGV27857.1"/>
    <property type="molecule type" value="Genomic_DNA"/>
</dbReference>
<comment type="caution">
    <text evidence="6">The sequence shown here is derived from an EMBL/GenBank/DDBJ whole genome shotgun (WGS) entry which is preliminary data.</text>
</comment>
<dbReference type="InterPro" id="IPR029439">
    <property type="entry name" value="Wzt_C"/>
</dbReference>
<evidence type="ECO:0000259" key="5">
    <source>
        <dbReference type="PROSITE" id="PS50893"/>
    </source>
</evidence>
<dbReference type="SMART" id="SM00382">
    <property type="entry name" value="AAA"/>
    <property type="match status" value="1"/>
</dbReference>
<dbReference type="InterPro" id="IPR015860">
    <property type="entry name" value="ABC_transpr_TagH-like"/>
</dbReference>
<keyword evidence="6" id="KW-0378">Hydrolase</keyword>
<dbReference type="Proteomes" id="UP000004200">
    <property type="component" value="Unassembled WGS sequence"/>
</dbReference>
<evidence type="ECO:0000256" key="4">
    <source>
        <dbReference type="ARBA" id="ARBA00022840"/>
    </source>
</evidence>
<dbReference type="CDD" id="cd03220">
    <property type="entry name" value="ABC_KpsT_Wzt"/>
    <property type="match status" value="1"/>
</dbReference>
<dbReference type="Gene3D" id="3.40.50.300">
    <property type="entry name" value="P-loop containing nucleotide triphosphate hydrolases"/>
    <property type="match status" value="1"/>
</dbReference>
<evidence type="ECO:0000256" key="3">
    <source>
        <dbReference type="ARBA" id="ARBA00022741"/>
    </source>
</evidence>
<comment type="similarity">
    <text evidence="1">Belongs to the ABC transporter superfamily.</text>
</comment>
<organism evidence="6 7">
    <name type="scientific">Thiorhodococcus drewsii AZ1</name>
    <dbReference type="NCBI Taxonomy" id="765913"/>
    <lineage>
        <taxon>Bacteria</taxon>
        <taxon>Pseudomonadati</taxon>
        <taxon>Pseudomonadota</taxon>
        <taxon>Gammaproteobacteria</taxon>
        <taxon>Chromatiales</taxon>
        <taxon>Chromatiaceae</taxon>
        <taxon>Thiorhodococcus</taxon>
    </lineage>
</organism>
<dbReference type="GO" id="GO:0140359">
    <property type="term" value="F:ABC-type transporter activity"/>
    <property type="evidence" value="ECO:0007669"/>
    <property type="project" value="InterPro"/>
</dbReference>
<dbReference type="eggNOG" id="COG1134">
    <property type="taxonomic scope" value="Bacteria"/>
</dbReference>
<evidence type="ECO:0000313" key="7">
    <source>
        <dbReference type="Proteomes" id="UP000004200"/>
    </source>
</evidence>
<dbReference type="Pfam" id="PF14524">
    <property type="entry name" value="Wzt_C"/>
    <property type="match status" value="1"/>
</dbReference>
<dbReference type="PANTHER" id="PTHR46743">
    <property type="entry name" value="TEICHOIC ACIDS EXPORT ATP-BINDING PROTEIN TAGH"/>
    <property type="match status" value="1"/>
</dbReference>
<evidence type="ECO:0000256" key="1">
    <source>
        <dbReference type="ARBA" id="ARBA00005417"/>
    </source>
</evidence>
<dbReference type="GO" id="GO:0016887">
    <property type="term" value="F:ATP hydrolysis activity"/>
    <property type="evidence" value="ECO:0007669"/>
    <property type="project" value="InterPro"/>
</dbReference>
<dbReference type="InterPro" id="IPR003439">
    <property type="entry name" value="ABC_transporter-like_ATP-bd"/>
</dbReference>
<dbReference type="EC" id="3.6.3.40" evidence="6"/>
<dbReference type="PROSITE" id="PS00211">
    <property type="entry name" value="ABC_TRANSPORTER_1"/>
    <property type="match status" value="1"/>
</dbReference>
<keyword evidence="3" id="KW-0547">Nucleotide-binding</keyword>
<dbReference type="InterPro" id="IPR017871">
    <property type="entry name" value="ABC_transporter-like_CS"/>
</dbReference>
<dbReference type="CDD" id="cd10147">
    <property type="entry name" value="Wzt_C-like"/>
    <property type="match status" value="1"/>
</dbReference>
<gene>
    <name evidence="6" type="ORF">ThidrDRAFT_4322</name>
</gene>
<dbReference type="InterPro" id="IPR027417">
    <property type="entry name" value="P-loop_NTPase"/>
</dbReference>
<reference evidence="6 7" key="1">
    <citation type="submission" date="2011-06" db="EMBL/GenBank/DDBJ databases">
        <title>The draft genome of Thiorhodococcus drewsii AZ1.</title>
        <authorList>
            <consortium name="US DOE Joint Genome Institute (JGI-PGF)"/>
            <person name="Lucas S."/>
            <person name="Han J."/>
            <person name="Lapidus A."/>
            <person name="Cheng J.-F."/>
            <person name="Goodwin L."/>
            <person name="Pitluck S."/>
            <person name="Peters L."/>
            <person name="Land M.L."/>
            <person name="Hauser L."/>
            <person name="Vogl K."/>
            <person name="Liu Z."/>
            <person name="Imhoff J."/>
            <person name="Thiel V."/>
            <person name="Frigaard N.-U."/>
            <person name="Bryant D.A."/>
            <person name="Woyke T.J."/>
        </authorList>
    </citation>
    <scope>NUCLEOTIDE SEQUENCE [LARGE SCALE GENOMIC DNA]</scope>
    <source>
        <strain evidence="6 7">AZ1</strain>
    </source>
</reference>
<dbReference type="InterPro" id="IPR050683">
    <property type="entry name" value="Bact_Polysacc_Export_ATP-bd"/>
</dbReference>
<dbReference type="SUPFAM" id="SSF52540">
    <property type="entry name" value="P-loop containing nucleoside triphosphate hydrolases"/>
    <property type="match status" value="1"/>
</dbReference>
<dbReference type="Gene3D" id="2.70.50.60">
    <property type="entry name" value="abc- transporter (atp binding component) like domain"/>
    <property type="match status" value="1"/>
</dbReference>
<name>G2E7Q9_9GAMM</name>
<dbReference type="GO" id="GO:0016020">
    <property type="term" value="C:membrane"/>
    <property type="evidence" value="ECO:0007669"/>
    <property type="project" value="InterPro"/>
</dbReference>
<protein>
    <submittedName>
        <fullName evidence="6">Teichoic-acid-transporting ATPase</fullName>
        <ecNumber evidence="6">3.6.3.40</ecNumber>
    </submittedName>
</protein>
<dbReference type="AlphaFoldDB" id="G2E7Q9"/>
<dbReference type="PANTHER" id="PTHR46743:SF2">
    <property type="entry name" value="TEICHOIC ACIDS EXPORT ATP-BINDING PROTEIN TAGH"/>
    <property type="match status" value="1"/>
</dbReference>
<proteinExistence type="inferred from homology"/>
<dbReference type="GO" id="GO:0005524">
    <property type="term" value="F:ATP binding"/>
    <property type="evidence" value="ECO:0007669"/>
    <property type="project" value="UniProtKB-KW"/>
</dbReference>
<dbReference type="Pfam" id="PF00005">
    <property type="entry name" value="ABC_tran"/>
    <property type="match status" value="1"/>
</dbReference>
<dbReference type="PROSITE" id="PS50893">
    <property type="entry name" value="ABC_TRANSPORTER_2"/>
    <property type="match status" value="1"/>
</dbReference>
<keyword evidence="4" id="KW-0067">ATP-binding</keyword>
<dbReference type="STRING" id="765913.ThidrDRAFT_4322"/>
<feature type="domain" description="ABC transporter" evidence="5">
    <location>
        <begin position="21"/>
        <end position="241"/>
    </location>
</feature>
<dbReference type="InterPro" id="IPR003593">
    <property type="entry name" value="AAA+_ATPase"/>
</dbReference>
<dbReference type="OrthoDB" id="9778870at2"/>
<evidence type="ECO:0000313" key="6">
    <source>
        <dbReference type="EMBL" id="EGV27857.1"/>
    </source>
</evidence>